<feature type="domain" description="Sigma-54 factor interaction" evidence="6">
    <location>
        <begin position="353"/>
        <end position="582"/>
    </location>
</feature>
<gene>
    <name evidence="8" type="ORF">SAMN03080599_00820</name>
</gene>
<dbReference type="Gene3D" id="1.10.10.60">
    <property type="entry name" value="Homeodomain-like"/>
    <property type="match status" value="1"/>
</dbReference>
<dbReference type="InterPro" id="IPR035965">
    <property type="entry name" value="PAS-like_dom_sf"/>
</dbReference>
<name>A0A1G5RU26_9FIRM</name>
<dbReference type="SMART" id="SM00091">
    <property type="entry name" value="PAS"/>
    <property type="match status" value="1"/>
</dbReference>
<dbReference type="PROSITE" id="PS50045">
    <property type="entry name" value="SIGMA54_INTERACT_4"/>
    <property type="match status" value="1"/>
</dbReference>
<dbReference type="SUPFAM" id="SSF52540">
    <property type="entry name" value="P-loop containing nucleoside triphosphate hydrolases"/>
    <property type="match status" value="1"/>
</dbReference>
<dbReference type="Pfam" id="PF00158">
    <property type="entry name" value="Sigma54_activat"/>
    <property type="match status" value="1"/>
</dbReference>
<dbReference type="InterPro" id="IPR009057">
    <property type="entry name" value="Homeodomain-like_sf"/>
</dbReference>
<proteinExistence type="predicted"/>
<reference evidence="8 9" key="1">
    <citation type="submission" date="2016-10" db="EMBL/GenBank/DDBJ databases">
        <authorList>
            <person name="de Groot N.N."/>
        </authorList>
    </citation>
    <scope>NUCLEOTIDE SEQUENCE [LARGE SCALE GENOMIC DNA]</scope>
    <source>
        <strain evidence="8 9">DSM 2784</strain>
    </source>
</reference>
<keyword evidence="4" id="KW-0238">DNA-binding</keyword>
<dbReference type="OrthoDB" id="9803970at2"/>
<dbReference type="PANTHER" id="PTHR32071:SF57">
    <property type="entry name" value="C4-DICARBOXYLATE TRANSPORT TRANSCRIPTIONAL REGULATORY PROTEIN DCTD"/>
    <property type="match status" value="1"/>
</dbReference>
<dbReference type="InterPro" id="IPR029016">
    <property type="entry name" value="GAF-like_dom_sf"/>
</dbReference>
<dbReference type="InterPro" id="IPR002078">
    <property type="entry name" value="Sigma_54_int"/>
</dbReference>
<dbReference type="CDD" id="cd00009">
    <property type="entry name" value="AAA"/>
    <property type="match status" value="1"/>
</dbReference>
<dbReference type="InterPro" id="IPR025943">
    <property type="entry name" value="Sigma_54_int_dom_ATP-bd_2"/>
</dbReference>
<keyword evidence="9" id="KW-1185">Reference proteome</keyword>
<evidence type="ECO:0000313" key="8">
    <source>
        <dbReference type="EMBL" id="SCZ77622.1"/>
    </source>
</evidence>
<dbReference type="SMART" id="SM00382">
    <property type="entry name" value="AAA"/>
    <property type="match status" value="1"/>
</dbReference>
<dbReference type="Gene3D" id="3.40.50.300">
    <property type="entry name" value="P-loop containing nucleotide triphosphate hydrolases"/>
    <property type="match status" value="1"/>
</dbReference>
<evidence type="ECO:0000313" key="9">
    <source>
        <dbReference type="Proteomes" id="UP000199208"/>
    </source>
</evidence>
<protein>
    <submittedName>
        <fullName evidence="8">PAS domain S-box-containing protein</fullName>
    </submittedName>
</protein>
<dbReference type="Pfam" id="PF00989">
    <property type="entry name" value="PAS"/>
    <property type="match status" value="1"/>
</dbReference>
<dbReference type="InterPro" id="IPR025944">
    <property type="entry name" value="Sigma_54_int_dom_CS"/>
</dbReference>
<dbReference type="RefSeq" id="WP_092589623.1">
    <property type="nucleotide sequence ID" value="NZ_FMWL01000003.1"/>
</dbReference>
<dbReference type="AlphaFoldDB" id="A0A1G5RU26"/>
<dbReference type="Pfam" id="PF02954">
    <property type="entry name" value="HTH_8"/>
    <property type="match status" value="1"/>
</dbReference>
<dbReference type="InterPro" id="IPR002197">
    <property type="entry name" value="HTH_Fis"/>
</dbReference>
<dbReference type="GO" id="GO:0043565">
    <property type="term" value="F:sequence-specific DNA binding"/>
    <property type="evidence" value="ECO:0007669"/>
    <property type="project" value="InterPro"/>
</dbReference>
<dbReference type="InterPro" id="IPR000014">
    <property type="entry name" value="PAS"/>
</dbReference>
<dbReference type="InterPro" id="IPR013767">
    <property type="entry name" value="PAS_fold"/>
</dbReference>
<dbReference type="PROSITE" id="PS00675">
    <property type="entry name" value="SIGMA54_INTERACT_1"/>
    <property type="match status" value="1"/>
</dbReference>
<keyword evidence="2" id="KW-0067">ATP-binding</keyword>
<dbReference type="EMBL" id="FMWL01000003">
    <property type="protein sequence ID" value="SCZ77622.1"/>
    <property type="molecule type" value="Genomic_DNA"/>
</dbReference>
<dbReference type="Gene3D" id="3.30.450.20">
    <property type="entry name" value="PAS domain"/>
    <property type="match status" value="1"/>
</dbReference>
<dbReference type="InterPro" id="IPR027417">
    <property type="entry name" value="P-loop_NTPase"/>
</dbReference>
<evidence type="ECO:0000256" key="1">
    <source>
        <dbReference type="ARBA" id="ARBA00022741"/>
    </source>
</evidence>
<feature type="domain" description="PAS" evidence="7">
    <location>
        <begin position="221"/>
        <end position="273"/>
    </location>
</feature>
<dbReference type="InterPro" id="IPR003593">
    <property type="entry name" value="AAA+_ATPase"/>
</dbReference>
<dbReference type="GO" id="GO:0005524">
    <property type="term" value="F:ATP binding"/>
    <property type="evidence" value="ECO:0007669"/>
    <property type="project" value="UniProtKB-KW"/>
</dbReference>
<dbReference type="NCBIfam" id="TIGR00229">
    <property type="entry name" value="sensory_box"/>
    <property type="match status" value="1"/>
</dbReference>
<dbReference type="SUPFAM" id="SSF46689">
    <property type="entry name" value="Homeodomain-like"/>
    <property type="match status" value="1"/>
</dbReference>
<dbReference type="Proteomes" id="UP000199208">
    <property type="component" value="Unassembled WGS sequence"/>
</dbReference>
<evidence type="ECO:0000256" key="4">
    <source>
        <dbReference type="ARBA" id="ARBA00023125"/>
    </source>
</evidence>
<keyword evidence="1" id="KW-0547">Nucleotide-binding</keyword>
<dbReference type="Gene3D" id="1.10.8.60">
    <property type="match status" value="1"/>
</dbReference>
<dbReference type="PROSITE" id="PS50112">
    <property type="entry name" value="PAS"/>
    <property type="match status" value="1"/>
</dbReference>
<dbReference type="PROSITE" id="PS00676">
    <property type="entry name" value="SIGMA54_INTERACT_2"/>
    <property type="match status" value="1"/>
</dbReference>
<keyword evidence="5" id="KW-0804">Transcription</keyword>
<dbReference type="SUPFAM" id="SSF55785">
    <property type="entry name" value="PYP-like sensor domain (PAS domain)"/>
    <property type="match status" value="1"/>
</dbReference>
<accession>A0A1G5RU26</accession>
<dbReference type="PROSITE" id="PS00688">
    <property type="entry name" value="SIGMA54_INTERACT_3"/>
    <property type="match status" value="1"/>
</dbReference>
<dbReference type="GO" id="GO:0006355">
    <property type="term" value="P:regulation of DNA-templated transcription"/>
    <property type="evidence" value="ECO:0007669"/>
    <property type="project" value="InterPro"/>
</dbReference>
<organism evidence="8 9">
    <name type="scientific">Acidaminobacter hydrogenoformans DSM 2784</name>
    <dbReference type="NCBI Taxonomy" id="1120920"/>
    <lineage>
        <taxon>Bacteria</taxon>
        <taxon>Bacillati</taxon>
        <taxon>Bacillota</taxon>
        <taxon>Clostridia</taxon>
        <taxon>Peptostreptococcales</taxon>
        <taxon>Acidaminobacteraceae</taxon>
        <taxon>Acidaminobacter</taxon>
    </lineage>
</organism>
<dbReference type="InterPro" id="IPR025662">
    <property type="entry name" value="Sigma_54_int_dom_ATP-bd_1"/>
</dbReference>
<evidence type="ECO:0000256" key="2">
    <source>
        <dbReference type="ARBA" id="ARBA00022840"/>
    </source>
</evidence>
<evidence type="ECO:0000256" key="3">
    <source>
        <dbReference type="ARBA" id="ARBA00023015"/>
    </source>
</evidence>
<dbReference type="Gene3D" id="3.30.450.40">
    <property type="match status" value="1"/>
</dbReference>
<dbReference type="Pfam" id="PF25601">
    <property type="entry name" value="AAA_lid_14"/>
    <property type="match status" value="1"/>
</dbReference>
<dbReference type="PRINTS" id="PR01590">
    <property type="entry name" value="HTHFIS"/>
</dbReference>
<dbReference type="FunFam" id="3.40.50.300:FF:000006">
    <property type="entry name" value="DNA-binding transcriptional regulator NtrC"/>
    <property type="match status" value="1"/>
</dbReference>
<dbReference type="CDD" id="cd00130">
    <property type="entry name" value="PAS"/>
    <property type="match status" value="1"/>
</dbReference>
<dbReference type="InterPro" id="IPR058031">
    <property type="entry name" value="AAA_lid_NorR"/>
</dbReference>
<dbReference type="STRING" id="1120920.SAMN03080599_00820"/>
<evidence type="ECO:0000259" key="7">
    <source>
        <dbReference type="PROSITE" id="PS50112"/>
    </source>
</evidence>
<evidence type="ECO:0000256" key="5">
    <source>
        <dbReference type="ARBA" id="ARBA00023163"/>
    </source>
</evidence>
<dbReference type="PANTHER" id="PTHR32071">
    <property type="entry name" value="TRANSCRIPTIONAL REGULATORY PROTEIN"/>
    <property type="match status" value="1"/>
</dbReference>
<evidence type="ECO:0000259" key="6">
    <source>
        <dbReference type="PROSITE" id="PS50045"/>
    </source>
</evidence>
<sequence>MSTRKLLQNRSKLEKAWMKFFETGFIDTKVLRPEIAASWERCRFAGILQEDPWAEEELEERELELRRERLGDVLKIAKPFMETLYKAVGESRMILRLTDREGWVLGSYGDQSMLEENKHLRLHSGCNVSESAIGTNGIAISLLEDRSIQVMGAEHYHRSFHNWTTSASPIHDKNGEVVAVFSMSGDYDLVHPHTLGMVMASAEAIEHEMALEAAHLEAKRASEHYLAIMESIREGILCVDSSGDITEINHFARKYLGFSEKDLLGQKLETLIEAQKLKSYINMVKSSGKMDEVEVFLRKKNGKKVSVLVNMTPISQTQGGKKEAVLTFRESKRVHSLVNKIFGATAIYTFNDILGDSREIRQAVEMARRVADSDANILLYGESGTGKEMFAQGIHNASRRKNQPFVFINCGAIPRDLVASELFGYVEGAFTGARKGGQPGKFELSDGGTLFLDEIGDMPLDTQAMLLRVLETRQVVRVGGYDVLPVDVRVIAATHKDLKTEVEKGNFRSDLYYRLNVMPIHTPALRERRSDIPRLIDNFYRQFNKKEVERLPISDGFYRAMSNYDWPGNVRELQNVMQMMVSLAAGAPLEEKLIPHYIRQDARHEISVLDEGVQPLTEIERQAIIRALNVCRGNVAQAAKALEIGRATLYRKMESHGISVNRDVLK</sequence>
<keyword evidence="3" id="KW-0805">Transcription regulation</keyword>